<organism evidence="2 3">
    <name type="scientific">Odinarchaeota yellowstonii (strain LCB_4)</name>
    <dbReference type="NCBI Taxonomy" id="1841599"/>
    <lineage>
        <taxon>Archaea</taxon>
        <taxon>Promethearchaeati</taxon>
        <taxon>Candidatus Odinarchaeota</taxon>
        <taxon>Candidatus Odinarchaeia</taxon>
        <taxon>Candidatus Odinarchaeales</taxon>
        <taxon>Candidatus Odinarchaeaceae</taxon>
        <taxon>Candidatus Odinarchaeum</taxon>
    </lineage>
</organism>
<dbReference type="EMBL" id="CP091871">
    <property type="protein sequence ID" value="WEU40949.1"/>
    <property type="molecule type" value="Genomic_DNA"/>
</dbReference>
<dbReference type="AlphaFoldDB" id="A0AAF0D3D2"/>
<evidence type="ECO:0000256" key="1">
    <source>
        <dbReference type="SAM" id="Phobius"/>
    </source>
</evidence>
<keyword evidence="1" id="KW-0812">Transmembrane</keyword>
<evidence type="ECO:0000313" key="3">
    <source>
        <dbReference type="Proteomes" id="UP000186851"/>
    </source>
</evidence>
<dbReference type="KEGG" id="oyw:OdinLCB4_003315"/>
<feature type="transmembrane region" description="Helical" evidence="1">
    <location>
        <begin position="12"/>
        <end position="30"/>
    </location>
</feature>
<evidence type="ECO:0000313" key="2">
    <source>
        <dbReference type="EMBL" id="WEU40949.1"/>
    </source>
</evidence>
<keyword evidence="1" id="KW-0472">Membrane</keyword>
<name>A0AAF0D3D2_ODILC</name>
<dbReference type="Proteomes" id="UP000186851">
    <property type="component" value="Chromosome"/>
</dbReference>
<reference evidence="2" key="1">
    <citation type="journal article" date="2017" name="Nature">
        <title>Asgard archaea illuminate the origin of eukaryotic cellular complexity.</title>
        <authorList>
            <person name="Zaremba-Niedzwiedzka K."/>
            <person name="Caceres E.F."/>
            <person name="Saw J.H."/>
            <person name="Backstrom D."/>
            <person name="Juzokaite L."/>
            <person name="Vancaester E."/>
            <person name="Seitz K.W."/>
            <person name="Anantharaman K."/>
            <person name="Starnawski P."/>
            <person name="Kjeldsen K.U."/>
            <person name="Scott M.B."/>
            <person name="Nunoura T."/>
            <person name="Banfield J.F."/>
            <person name="Schramm A."/>
            <person name="Baker B.J."/>
            <person name="Spang A."/>
            <person name="Ettema T.J.G."/>
        </authorList>
    </citation>
    <scope>NUCLEOTIDE SEQUENCE</scope>
    <source>
        <strain evidence="2">LCB_4</strain>
    </source>
</reference>
<accession>A0AAF0D3D2</accession>
<protein>
    <submittedName>
        <fullName evidence="2">Uncharacterized protein</fullName>
    </submittedName>
</protein>
<proteinExistence type="predicted"/>
<reference evidence="2" key="2">
    <citation type="journal article" date="2022" name="Nat. Microbiol.">
        <title>A closed Candidatus Odinarchaeum chromosome exposes Asgard archaeal viruses.</title>
        <authorList>
            <person name="Tamarit D."/>
            <person name="Caceres E.F."/>
            <person name="Krupovic M."/>
            <person name="Nijland R."/>
            <person name="Eme L."/>
            <person name="Robinson N.P."/>
            <person name="Ettema T.J.G."/>
        </authorList>
    </citation>
    <scope>NUCLEOTIDE SEQUENCE</scope>
    <source>
        <strain evidence="2">LCB_4</strain>
    </source>
</reference>
<sequence length="131" mass="14716">MHLTLERAFSLTLSLSIFILVGVPVINLTLNTIRQGENYQVAFILLNQMDYAAKQAVENGVVYFNKVTVPVNLTFWSCDKTVYCRYGEGEDCVLKHVFPLTVNLTPPAGIGEFILTVFRDGDLLVIQFLEV</sequence>
<keyword evidence="1" id="KW-1133">Transmembrane helix</keyword>
<gene>
    <name evidence="2" type="ORF">OdinLCB4_003315</name>
</gene>